<feature type="transmembrane region" description="Helical" evidence="1">
    <location>
        <begin position="102"/>
        <end position="124"/>
    </location>
</feature>
<comment type="caution">
    <text evidence="2">The sequence shown here is derived from an EMBL/GenBank/DDBJ whole genome shotgun (WGS) entry which is preliminary data.</text>
</comment>
<feature type="transmembrane region" description="Helical" evidence="1">
    <location>
        <begin position="6"/>
        <end position="22"/>
    </location>
</feature>
<keyword evidence="1" id="KW-1133">Transmembrane helix</keyword>
<dbReference type="EMBL" id="LFZW01000001">
    <property type="protein sequence ID" value="KMY50619.1"/>
    <property type="molecule type" value="Genomic_DNA"/>
</dbReference>
<feature type="transmembrane region" description="Helical" evidence="1">
    <location>
        <begin position="158"/>
        <end position="180"/>
    </location>
</feature>
<evidence type="ECO:0000313" key="3">
    <source>
        <dbReference type="Proteomes" id="UP000037146"/>
    </source>
</evidence>
<evidence type="ECO:0000256" key="1">
    <source>
        <dbReference type="SAM" id="Phobius"/>
    </source>
</evidence>
<feature type="transmembrane region" description="Helical" evidence="1">
    <location>
        <begin position="29"/>
        <end position="46"/>
    </location>
</feature>
<dbReference type="OrthoDB" id="2965169at2"/>
<evidence type="ECO:0000313" key="2">
    <source>
        <dbReference type="EMBL" id="KMY50619.1"/>
    </source>
</evidence>
<feature type="transmembrane region" description="Helical" evidence="1">
    <location>
        <begin position="76"/>
        <end position="96"/>
    </location>
</feature>
<dbReference type="PATRIC" id="fig|1679170.3.peg.3373"/>
<dbReference type="InterPro" id="IPR014617">
    <property type="entry name" value="YphA_Bacsu"/>
</dbReference>
<sequence length="202" mass="23538">MEGLLFYWIAWITWVIVMFFFSKAQVYRFPLLVHLLAVMGIAGYIIHIGRYSFGFAGIYLLFVVLIYHRRLSLYQFAYFMLSCSIIALSYASFQLFTLLDPLWVFVNPTWLAALVLHFLTLFLYKGWKQRISSILVGMILGDGIYMITMVHNSLPYTAISYILLDMMTISVSASLFWSGLEWLSVFAMNYMQNKFQTGQKQL</sequence>
<dbReference type="RefSeq" id="WP_049681971.1">
    <property type="nucleotide sequence ID" value="NZ_LFZW01000001.1"/>
</dbReference>
<organism evidence="2 3">
    <name type="scientific">Peribacillus loiseleuriae</name>
    <dbReference type="NCBI Taxonomy" id="1679170"/>
    <lineage>
        <taxon>Bacteria</taxon>
        <taxon>Bacillati</taxon>
        <taxon>Bacillota</taxon>
        <taxon>Bacilli</taxon>
        <taxon>Bacillales</taxon>
        <taxon>Bacillaceae</taxon>
        <taxon>Peribacillus</taxon>
    </lineage>
</organism>
<dbReference type="AlphaFoldDB" id="A0A0K9GVA2"/>
<feature type="transmembrane region" description="Helical" evidence="1">
    <location>
        <begin position="52"/>
        <end position="69"/>
    </location>
</feature>
<proteinExistence type="predicted"/>
<keyword evidence="1" id="KW-0472">Membrane</keyword>
<gene>
    <name evidence="2" type="ORF">AC625_14790</name>
</gene>
<keyword evidence="3" id="KW-1185">Reference proteome</keyword>
<feature type="transmembrane region" description="Helical" evidence="1">
    <location>
        <begin position="131"/>
        <end position="152"/>
    </location>
</feature>
<dbReference type="PIRSF" id="PIRSF036710">
    <property type="entry name" value="YphA_Bacsu"/>
    <property type="match status" value="1"/>
</dbReference>
<accession>A0A0K9GVA2</accession>
<keyword evidence="1" id="KW-0812">Transmembrane</keyword>
<dbReference type="Proteomes" id="UP000037146">
    <property type="component" value="Unassembled WGS sequence"/>
</dbReference>
<dbReference type="Pfam" id="PF24124">
    <property type="entry name" value="YphA"/>
    <property type="match status" value="1"/>
</dbReference>
<reference evidence="3" key="1">
    <citation type="submission" date="2015-07" db="EMBL/GenBank/DDBJ databases">
        <title>Genome sequencing project for genomic taxonomy and phylogenomics of Bacillus-like bacteria.</title>
        <authorList>
            <person name="Liu B."/>
            <person name="Wang J."/>
            <person name="Zhu Y."/>
            <person name="Liu G."/>
            <person name="Chen Q."/>
            <person name="Chen Z."/>
            <person name="Lan J."/>
            <person name="Che J."/>
            <person name="Ge C."/>
            <person name="Shi H."/>
            <person name="Pan Z."/>
            <person name="Liu X."/>
        </authorList>
    </citation>
    <scope>NUCLEOTIDE SEQUENCE [LARGE SCALE GENOMIC DNA]</scope>
    <source>
        <strain evidence="3">FJAT-27997</strain>
    </source>
</reference>
<name>A0A0K9GVA2_9BACI</name>
<protein>
    <submittedName>
        <fullName evidence="2">Uncharacterized protein</fullName>
    </submittedName>
</protein>